<protein>
    <submittedName>
        <fullName evidence="1">Ester cyclase</fullName>
    </submittedName>
</protein>
<dbReference type="Proteomes" id="UP000316541">
    <property type="component" value="Unassembled WGS sequence"/>
</dbReference>
<dbReference type="InterPro" id="IPR009959">
    <property type="entry name" value="Cyclase_SnoaL-like"/>
</dbReference>
<comment type="caution">
    <text evidence="1">The sequence shown here is derived from an EMBL/GenBank/DDBJ whole genome shotgun (WGS) entry which is preliminary data.</text>
</comment>
<reference evidence="1 2" key="1">
    <citation type="submission" date="2019-07" db="EMBL/GenBank/DDBJ databases">
        <title>Microbispora hainanensis DSM 45428.</title>
        <authorList>
            <person name="Thawai C."/>
        </authorList>
    </citation>
    <scope>NUCLEOTIDE SEQUENCE [LARGE SCALE GENOMIC DNA]</scope>
    <source>
        <strain evidence="1 2">DSM 45428</strain>
    </source>
</reference>
<gene>
    <name evidence="1" type="ORF">FLX08_30760</name>
</gene>
<evidence type="ECO:0000313" key="2">
    <source>
        <dbReference type="Proteomes" id="UP000316541"/>
    </source>
</evidence>
<name>A0A544YKE7_9ACTN</name>
<sequence length="126" mass="13911">MIKDVVRRFYDEVLNADDLDVADEIVGPDFAPRAGSVRGPEALKETARYLRSAVPDLHFDVDDLIAEGDRVATRWTLRGTHQGDFFGFPPTGGPLEVRACVVFRLEDGKVAEIWPVIDSSSLPRAA</sequence>
<organism evidence="1 2">
    <name type="scientific">Microbispora hainanensis</name>
    <dbReference type="NCBI Taxonomy" id="568844"/>
    <lineage>
        <taxon>Bacteria</taxon>
        <taxon>Bacillati</taxon>
        <taxon>Actinomycetota</taxon>
        <taxon>Actinomycetes</taxon>
        <taxon>Streptosporangiales</taxon>
        <taxon>Streptosporangiaceae</taxon>
        <taxon>Microbispora</taxon>
    </lineage>
</organism>
<dbReference type="RefSeq" id="WP_142623766.1">
    <property type="nucleotide sequence ID" value="NZ_VIRM01000049.1"/>
</dbReference>
<proteinExistence type="predicted"/>
<dbReference type="Pfam" id="PF07366">
    <property type="entry name" value="SnoaL"/>
    <property type="match status" value="1"/>
</dbReference>
<dbReference type="EMBL" id="VIRM01000049">
    <property type="protein sequence ID" value="TQS17206.1"/>
    <property type="molecule type" value="Genomic_DNA"/>
</dbReference>
<dbReference type="PANTHER" id="PTHR38436:SF1">
    <property type="entry name" value="ESTER CYCLASE"/>
    <property type="match status" value="1"/>
</dbReference>
<evidence type="ECO:0000313" key="1">
    <source>
        <dbReference type="EMBL" id="TQS17206.1"/>
    </source>
</evidence>
<dbReference type="AlphaFoldDB" id="A0A544YKE7"/>
<dbReference type="PANTHER" id="PTHR38436">
    <property type="entry name" value="POLYKETIDE CYCLASE SNOAL-LIKE DOMAIN"/>
    <property type="match status" value="1"/>
</dbReference>
<dbReference type="InterPro" id="IPR032710">
    <property type="entry name" value="NTF2-like_dom_sf"/>
</dbReference>
<dbReference type="Gene3D" id="3.10.450.50">
    <property type="match status" value="1"/>
</dbReference>
<accession>A0A544YKE7</accession>
<dbReference type="GO" id="GO:0030638">
    <property type="term" value="P:polyketide metabolic process"/>
    <property type="evidence" value="ECO:0007669"/>
    <property type="project" value="InterPro"/>
</dbReference>
<dbReference type="SUPFAM" id="SSF54427">
    <property type="entry name" value="NTF2-like"/>
    <property type="match status" value="1"/>
</dbReference>